<dbReference type="FunCoup" id="A0A151ZGP6">
    <property type="interactions" value="1"/>
</dbReference>
<reference evidence="5 6" key="1">
    <citation type="submission" date="2015-12" db="EMBL/GenBank/DDBJ databases">
        <title>Dictyostelia acquired genes for synthesis and detection of signals that induce cell-type specialization by lateral gene transfer from prokaryotes.</title>
        <authorList>
            <person name="Gloeckner G."/>
            <person name="Schaap P."/>
        </authorList>
    </citation>
    <scope>NUCLEOTIDE SEQUENCE [LARGE SCALE GENOMIC DNA]</scope>
    <source>
        <strain evidence="5 6">TK</strain>
    </source>
</reference>
<dbReference type="CDD" id="cd09121">
    <property type="entry name" value="PLDc_DNaseII_2"/>
    <property type="match status" value="1"/>
</dbReference>
<feature type="region of interest" description="Disordered" evidence="3">
    <location>
        <begin position="113"/>
        <end position="132"/>
    </location>
</feature>
<dbReference type="PANTHER" id="PTHR10858">
    <property type="entry name" value="DEOXYRIBONUCLEASE II"/>
    <property type="match status" value="1"/>
</dbReference>
<dbReference type="Pfam" id="PF03265">
    <property type="entry name" value="DNase_II"/>
    <property type="match status" value="1"/>
</dbReference>
<keyword evidence="4" id="KW-0732">Signal</keyword>
<evidence type="ECO:0000313" key="6">
    <source>
        <dbReference type="Proteomes" id="UP000076078"/>
    </source>
</evidence>
<dbReference type="AlphaFoldDB" id="A0A151ZGP6"/>
<dbReference type="InParanoid" id="A0A151ZGP6"/>
<feature type="chain" id="PRO_5007593279" evidence="4">
    <location>
        <begin position="24"/>
        <end position="395"/>
    </location>
</feature>
<comment type="similarity">
    <text evidence="1">Belongs to the DNase II family.</text>
</comment>
<evidence type="ECO:0000313" key="5">
    <source>
        <dbReference type="EMBL" id="KYQ93158.1"/>
    </source>
</evidence>
<comment type="caution">
    <text evidence="5">The sequence shown here is derived from an EMBL/GenBank/DDBJ whole genome shotgun (WGS) entry which is preliminary data.</text>
</comment>
<gene>
    <name evidence="5" type="ORF">DLAC_05790</name>
</gene>
<dbReference type="InterPro" id="IPR004947">
    <property type="entry name" value="DNase_II"/>
</dbReference>
<dbReference type="STRING" id="361077.A0A151ZGP6"/>
<evidence type="ECO:0000256" key="3">
    <source>
        <dbReference type="SAM" id="MobiDB-lite"/>
    </source>
</evidence>
<evidence type="ECO:0000256" key="2">
    <source>
        <dbReference type="ARBA" id="ARBA00022801"/>
    </source>
</evidence>
<evidence type="ECO:0000256" key="4">
    <source>
        <dbReference type="SAM" id="SignalP"/>
    </source>
</evidence>
<feature type="signal peptide" evidence="4">
    <location>
        <begin position="1"/>
        <end position="23"/>
    </location>
</feature>
<dbReference type="OrthoDB" id="10261598at2759"/>
<keyword evidence="2" id="KW-0378">Hydrolase</keyword>
<evidence type="ECO:0000256" key="1">
    <source>
        <dbReference type="ARBA" id="ARBA00007527"/>
    </source>
</evidence>
<keyword evidence="6" id="KW-1185">Reference proteome</keyword>
<dbReference type="Proteomes" id="UP000076078">
    <property type="component" value="Unassembled WGS sequence"/>
</dbReference>
<protein>
    <submittedName>
        <fullName evidence="5">Deoxyribonuclease II</fullName>
    </submittedName>
</protein>
<dbReference type="GO" id="GO:0004531">
    <property type="term" value="F:deoxyribonuclease II activity"/>
    <property type="evidence" value="ECO:0007669"/>
    <property type="project" value="InterPro"/>
</dbReference>
<name>A0A151ZGP6_TIELA</name>
<dbReference type="EMBL" id="LODT01000028">
    <property type="protein sequence ID" value="KYQ93158.1"/>
    <property type="molecule type" value="Genomic_DNA"/>
</dbReference>
<organism evidence="5 6">
    <name type="scientific">Tieghemostelium lacteum</name>
    <name type="common">Slime mold</name>
    <name type="synonym">Dictyostelium lacteum</name>
    <dbReference type="NCBI Taxonomy" id="361077"/>
    <lineage>
        <taxon>Eukaryota</taxon>
        <taxon>Amoebozoa</taxon>
        <taxon>Evosea</taxon>
        <taxon>Eumycetozoa</taxon>
        <taxon>Dictyostelia</taxon>
        <taxon>Dictyosteliales</taxon>
        <taxon>Raperosteliaceae</taxon>
        <taxon>Tieghemostelium</taxon>
    </lineage>
</organism>
<sequence>MYNITIVLLLVLVLTSYSLVVSGSSGVQCLDENGDKVDWWVIQKQPTLSGTTGRFLEGLAYSYADEYSETLELSTKWLNASNTALAYTLAQIYSDSKSDDMLWIMYNDQLPEEGSSASSDSEESSDGQGPISSTFAHSKGTLAFKKSNGFWLIHSTPRFPWDPHQSAYIFPENEVNNGQSFLCVSYDTQDNFDKISTKLFINRPYIYAYNIPDTSIGVSTSVINSLINGDYESSPATDTNALYSLKGVEFQVFAKNKQWNQDLYEMLIQPTLNQNMLVTSWRLGANSTIMPTFCTPTYDYDSVNTMNFVFSGDGSDQYTWRYTKDHSKWAISFKDAETSYVCIGDINRMYSQYKRGGGSACFSNSILWTSYYNTISNAAYCSSSEYKNTVKIINN</sequence>
<dbReference type="CDD" id="cd09120">
    <property type="entry name" value="PLDc_DNaseII_1"/>
    <property type="match status" value="1"/>
</dbReference>
<dbReference type="OMA" id="HMPQLCA"/>
<accession>A0A151ZGP6</accession>
<proteinExistence type="inferred from homology"/>
<dbReference type="PANTHER" id="PTHR10858:SF23">
    <property type="entry name" value="DEOXYRIBONUCLEASE II"/>
    <property type="match status" value="1"/>
</dbReference>